<organism evidence="9 10">
    <name type="scientific">Dawidia soli</name>
    <dbReference type="NCBI Taxonomy" id="2782352"/>
    <lineage>
        <taxon>Bacteria</taxon>
        <taxon>Pseudomonadati</taxon>
        <taxon>Bacteroidota</taxon>
        <taxon>Cytophagia</taxon>
        <taxon>Cytophagales</taxon>
        <taxon>Chryseotaleaceae</taxon>
        <taxon>Dawidia</taxon>
    </lineage>
</organism>
<dbReference type="InterPro" id="IPR001750">
    <property type="entry name" value="ND/Mrp_TM"/>
</dbReference>
<evidence type="ECO:0000256" key="1">
    <source>
        <dbReference type="ARBA" id="ARBA00004127"/>
    </source>
</evidence>
<feature type="transmembrane region" description="Helical" evidence="6">
    <location>
        <begin position="32"/>
        <end position="51"/>
    </location>
</feature>
<reference evidence="9 10" key="1">
    <citation type="submission" date="2021-05" db="EMBL/GenBank/DDBJ databases">
        <title>A Polyphasic approach of four new species of the genus Ohtaekwangia: Ohtaekwangia histidinii sp. nov., Ohtaekwangia cretensis sp. nov., Ohtaekwangia indiensis sp. nov., Ohtaekwangia reichenbachii sp. nov. from diverse environment.</title>
        <authorList>
            <person name="Octaviana S."/>
        </authorList>
    </citation>
    <scope>NUCLEOTIDE SEQUENCE [LARGE SCALE GENOMIC DNA]</scope>
    <source>
        <strain evidence="9 10">PWU37</strain>
    </source>
</reference>
<dbReference type="GO" id="GO:0008137">
    <property type="term" value="F:NADH dehydrogenase (ubiquinone) activity"/>
    <property type="evidence" value="ECO:0007669"/>
    <property type="project" value="InterPro"/>
</dbReference>
<dbReference type="AlphaFoldDB" id="A0AAP2GFZ6"/>
<protein>
    <submittedName>
        <fullName evidence="9">NADH-quinone oxidoreductase subunit L</fullName>
    </submittedName>
</protein>
<dbReference type="Proteomes" id="UP001319180">
    <property type="component" value="Unassembled WGS sequence"/>
</dbReference>
<evidence type="ECO:0000259" key="8">
    <source>
        <dbReference type="Pfam" id="PF00662"/>
    </source>
</evidence>
<dbReference type="PANTHER" id="PTHR42829">
    <property type="entry name" value="NADH-UBIQUINONE OXIDOREDUCTASE CHAIN 5"/>
    <property type="match status" value="1"/>
</dbReference>
<dbReference type="GO" id="GO:0042773">
    <property type="term" value="P:ATP synthesis coupled electron transport"/>
    <property type="evidence" value="ECO:0007669"/>
    <property type="project" value="InterPro"/>
</dbReference>
<feature type="transmembrane region" description="Helical" evidence="6">
    <location>
        <begin position="377"/>
        <end position="398"/>
    </location>
</feature>
<keyword evidence="4 6" id="KW-0472">Membrane</keyword>
<feature type="domain" description="NADH:quinone oxidoreductase/Mrp antiporter transmembrane" evidence="7">
    <location>
        <begin position="134"/>
        <end position="427"/>
    </location>
</feature>
<dbReference type="GO" id="GO:0016020">
    <property type="term" value="C:membrane"/>
    <property type="evidence" value="ECO:0007669"/>
    <property type="project" value="UniProtKB-SubCell"/>
</dbReference>
<evidence type="ECO:0000256" key="3">
    <source>
        <dbReference type="ARBA" id="ARBA00022989"/>
    </source>
</evidence>
<feature type="domain" description="NADH-Ubiquinone oxidoreductase (complex I) chain 5 N-terminal" evidence="8">
    <location>
        <begin position="68"/>
        <end position="118"/>
    </location>
</feature>
<accession>A0AAP2GFZ6</accession>
<evidence type="ECO:0000256" key="6">
    <source>
        <dbReference type="SAM" id="Phobius"/>
    </source>
</evidence>
<dbReference type="PRINTS" id="PR01434">
    <property type="entry name" value="NADHDHGNASE5"/>
</dbReference>
<dbReference type="NCBIfam" id="NF005141">
    <property type="entry name" value="PRK06590.1"/>
    <property type="match status" value="1"/>
</dbReference>
<dbReference type="NCBIfam" id="TIGR01974">
    <property type="entry name" value="NDH_I_L"/>
    <property type="match status" value="1"/>
</dbReference>
<evidence type="ECO:0000313" key="9">
    <source>
        <dbReference type="EMBL" id="MBT1690067.1"/>
    </source>
</evidence>
<feature type="transmembrane region" description="Helical" evidence="6">
    <location>
        <begin position="308"/>
        <end position="330"/>
    </location>
</feature>
<feature type="transmembrane region" description="Helical" evidence="6">
    <location>
        <begin position="280"/>
        <end position="301"/>
    </location>
</feature>
<evidence type="ECO:0000313" key="10">
    <source>
        <dbReference type="Proteomes" id="UP001319180"/>
    </source>
</evidence>
<feature type="transmembrane region" description="Helical" evidence="6">
    <location>
        <begin position="87"/>
        <end position="105"/>
    </location>
</feature>
<evidence type="ECO:0000259" key="7">
    <source>
        <dbReference type="Pfam" id="PF00361"/>
    </source>
</evidence>
<dbReference type="GO" id="GO:0012505">
    <property type="term" value="C:endomembrane system"/>
    <property type="evidence" value="ECO:0007669"/>
    <property type="project" value="UniProtKB-SubCell"/>
</dbReference>
<dbReference type="Pfam" id="PF00662">
    <property type="entry name" value="Proton_antipo_N"/>
    <property type="match status" value="1"/>
</dbReference>
<dbReference type="PANTHER" id="PTHR42829:SF2">
    <property type="entry name" value="NADH-UBIQUINONE OXIDOREDUCTASE CHAIN 5"/>
    <property type="match status" value="1"/>
</dbReference>
<feature type="transmembrane region" description="Helical" evidence="6">
    <location>
        <begin position="507"/>
        <end position="530"/>
    </location>
</feature>
<gene>
    <name evidence="9" type="primary">nuoL</name>
    <name evidence="9" type="ORF">KK078_26115</name>
</gene>
<keyword evidence="2 5" id="KW-0812">Transmembrane</keyword>
<dbReference type="GO" id="GO:0015990">
    <property type="term" value="P:electron transport coupled proton transport"/>
    <property type="evidence" value="ECO:0007669"/>
    <property type="project" value="TreeGrafter"/>
</dbReference>
<feature type="transmembrane region" description="Helical" evidence="6">
    <location>
        <begin position="605"/>
        <end position="626"/>
    </location>
</feature>
<feature type="transmembrane region" description="Helical" evidence="6">
    <location>
        <begin position="117"/>
        <end position="134"/>
    </location>
</feature>
<feature type="transmembrane region" description="Helical" evidence="6">
    <location>
        <begin position="454"/>
        <end position="473"/>
    </location>
</feature>
<dbReference type="PRINTS" id="PR01435">
    <property type="entry name" value="NPOXDRDTASE5"/>
</dbReference>
<evidence type="ECO:0000256" key="5">
    <source>
        <dbReference type="RuleBase" id="RU000320"/>
    </source>
</evidence>
<feature type="transmembrane region" description="Helical" evidence="6">
    <location>
        <begin position="250"/>
        <end position="268"/>
    </location>
</feature>
<feature type="transmembrane region" description="Helical" evidence="6">
    <location>
        <begin position="336"/>
        <end position="357"/>
    </location>
</feature>
<feature type="transmembrane region" description="Helical" evidence="6">
    <location>
        <begin position="208"/>
        <end position="229"/>
    </location>
</feature>
<dbReference type="Pfam" id="PF00361">
    <property type="entry name" value="Proton_antipo_M"/>
    <property type="match status" value="1"/>
</dbReference>
<dbReference type="InterPro" id="IPR003945">
    <property type="entry name" value="NU5C-like"/>
</dbReference>
<evidence type="ECO:0000256" key="4">
    <source>
        <dbReference type="ARBA" id="ARBA00023136"/>
    </source>
</evidence>
<evidence type="ECO:0000256" key="2">
    <source>
        <dbReference type="ARBA" id="ARBA00022692"/>
    </source>
</evidence>
<proteinExistence type="predicted"/>
<keyword evidence="10" id="KW-1185">Reference proteome</keyword>
<comment type="subcellular location">
    <subcellularLocation>
        <location evidence="1">Endomembrane system</location>
        <topology evidence="1">Multi-pass membrane protein</topology>
    </subcellularLocation>
    <subcellularLocation>
        <location evidence="5">Membrane</location>
        <topology evidence="5">Multi-pass membrane protein</topology>
    </subcellularLocation>
</comment>
<dbReference type="InterPro" id="IPR001516">
    <property type="entry name" value="Proton_antipo_N"/>
</dbReference>
<feature type="transmembrane region" description="Helical" evidence="6">
    <location>
        <begin position="418"/>
        <end position="442"/>
    </location>
</feature>
<feature type="transmembrane region" description="Helical" evidence="6">
    <location>
        <begin position="171"/>
        <end position="196"/>
    </location>
</feature>
<keyword evidence="3 6" id="KW-1133">Transmembrane helix</keyword>
<dbReference type="EMBL" id="JAHESC010000054">
    <property type="protein sequence ID" value="MBT1690067.1"/>
    <property type="molecule type" value="Genomic_DNA"/>
</dbReference>
<dbReference type="RefSeq" id="WP_254093287.1">
    <property type="nucleotide sequence ID" value="NZ_JAHESC010000054.1"/>
</dbReference>
<dbReference type="Gene3D" id="1.20.5.2700">
    <property type="match status" value="1"/>
</dbReference>
<dbReference type="GO" id="GO:0003954">
    <property type="term" value="F:NADH dehydrogenase activity"/>
    <property type="evidence" value="ECO:0007669"/>
    <property type="project" value="TreeGrafter"/>
</dbReference>
<feature type="transmembrane region" description="Helical" evidence="6">
    <location>
        <begin position="140"/>
        <end position="159"/>
    </location>
</feature>
<dbReference type="InterPro" id="IPR018393">
    <property type="entry name" value="NADHpl_OxRdtase_5_subgr"/>
</dbReference>
<comment type="caution">
    <text evidence="9">The sequence shown here is derived from an EMBL/GenBank/DDBJ whole genome shotgun (WGS) entry which is preliminary data.</text>
</comment>
<name>A0AAP2GFZ6_9BACT</name>
<sequence>MIHLLWLIPTLPFLGALTLVLAGSSLPRRIAAIIGCGSIGLAALITLLIGYEFLTTHTRAYHDVAWSWFAVADLSVGFSFHLDALSLVFLFVITFVGFLIHLYSVGFMHDDEGFTRFFAYLNLFVCAMLLLVLADNLVLLYLGWEGVGLCSYLLIGFWYDEEKNGYAARKAFIMTRVGDTALAIGLFMLFGVFHTLDIQEILTKAPQLWSPGSQTATLIAFLLLGGAVGKSAQLPLQSWLPDAMAGPSPVSALIHAATMVTAGVYLIARMHGIYELAPLAQLWVGIIGAITLLIAGCSALTQNDLKRVLAYSTISQIGYMFLALGIGAWSAAVFHFMIHAFFKALLFLAAGTVIWALHHEHDMFNMGGLRKRMPVVYWTFLTGAGSLAAIPLVTAGFYSKDQILWLAWGGAQGNLWFFVAALTGAFITSVYTFRMVFVTFFGEEKTHVGHHPGRLMNVPLIVLAVLSLAGGLIELPHTLGHVTLMSDLLGPVLPSTVLRAGAESSEIVIQLIAATVALSGVLLAYILYIVKPAVADDIKSSCYEVHRLWYAGWRFDDLYNVLIVRPFVWLSQINKHDVIDRFYAGLVAGTEYFGRTFARTQTGVLRWYIMGITAGAVLILALSLVINP</sequence>